<dbReference type="Proteomes" id="UP001342826">
    <property type="component" value="Unassembled WGS sequence"/>
</dbReference>
<protein>
    <recommendedName>
        <fullName evidence="4">Secreted protein</fullName>
    </recommendedName>
</protein>
<evidence type="ECO:0000313" key="3">
    <source>
        <dbReference type="Proteomes" id="UP001342826"/>
    </source>
</evidence>
<keyword evidence="3" id="KW-1185">Reference proteome</keyword>
<proteinExistence type="predicted"/>
<dbReference type="EMBL" id="JARTFS010000024">
    <property type="protein sequence ID" value="MED4404110.1"/>
    <property type="molecule type" value="Genomic_DNA"/>
</dbReference>
<sequence length="55" mass="6485">MYKISHAIMLISVFLASNATTVRAESATKRYEYQLLQEEQSFIEKEQQKKESKMK</sequence>
<feature type="chain" id="PRO_5046512290" description="Secreted protein" evidence="1">
    <location>
        <begin position="20"/>
        <end position="55"/>
    </location>
</feature>
<gene>
    <name evidence="2" type="ORF">P9271_22750</name>
</gene>
<evidence type="ECO:0000313" key="2">
    <source>
        <dbReference type="EMBL" id="MED4404110.1"/>
    </source>
</evidence>
<comment type="caution">
    <text evidence="2">The sequence shown here is derived from an EMBL/GenBank/DDBJ whole genome shotgun (WGS) entry which is preliminary data.</text>
</comment>
<feature type="signal peptide" evidence="1">
    <location>
        <begin position="1"/>
        <end position="19"/>
    </location>
</feature>
<evidence type="ECO:0000256" key="1">
    <source>
        <dbReference type="SAM" id="SignalP"/>
    </source>
</evidence>
<keyword evidence="1" id="KW-0732">Signal</keyword>
<accession>A0ABU6P4X1</accession>
<evidence type="ECO:0008006" key="4">
    <source>
        <dbReference type="Google" id="ProtNLM"/>
    </source>
</evidence>
<dbReference type="RefSeq" id="WP_328015995.1">
    <property type="nucleotide sequence ID" value="NZ_JARTFS010000024.1"/>
</dbReference>
<reference evidence="2 3" key="1">
    <citation type="submission" date="2023-03" db="EMBL/GenBank/DDBJ databases">
        <title>Bacillus Genome Sequencing.</title>
        <authorList>
            <person name="Dunlap C."/>
        </authorList>
    </citation>
    <scope>NUCLEOTIDE SEQUENCE [LARGE SCALE GENOMIC DNA]</scope>
    <source>
        <strain evidence="2 3">NRS-1717</strain>
    </source>
</reference>
<name>A0ABU6P4X1_9BACI</name>
<organism evidence="2 3">
    <name type="scientific">Metabacillus fastidiosus</name>
    <dbReference type="NCBI Taxonomy" id="1458"/>
    <lineage>
        <taxon>Bacteria</taxon>
        <taxon>Bacillati</taxon>
        <taxon>Bacillota</taxon>
        <taxon>Bacilli</taxon>
        <taxon>Bacillales</taxon>
        <taxon>Bacillaceae</taxon>
        <taxon>Metabacillus</taxon>
    </lineage>
</organism>